<keyword evidence="2" id="KW-1185">Reference proteome</keyword>
<organism evidence="1 2">
    <name type="scientific">Desulfurobacterium pacificum</name>
    <dbReference type="NCBI Taxonomy" id="240166"/>
    <lineage>
        <taxon>Bacteria</taxon>
        <taxon>Pseudomonadati</taxon>
        <taxon>Aquificota</taxon>
        <taxon>Aquificia</taxon>
        <taxon>Desulfurobacteriales</taxon>
        <taxon>Desulfurobacteriaceae</taxon>
        <taxon>Desulfurobacterium</taxon>
    </lineage>
</organism>
<name>A0ABY1NV77_9BACT</name>
<sequence length="124" mass="14007">MPIVSCVVACEPEKGFSVEKELLEIPGVEVYGSGLKEKENVHYVIVVLEGETYEDVEAIEKRIKEIDGVLYVGVVEAYFLDEYEKIEKGEIVPSNPFHGLKRSEKLAERFYFGEDEDNGKESDA</sequence>
<dbReference type="RefSeq" id="WP_283401087.1">
    <property type="nucleotide sequence ID" value="NZ_FXUB01000006.1"/>
</dbReference>
<dbReference type="Gene3D" id="3.30.70.920">
    <property type="match status" value="1"/>
</dbReference>
<reference evidence="1 2" key="1">
    <citation type="submission" date="2017-05" db="EMBL/GenBank/DDBJ databases">
        <authorList>
            <person name="Varghese N."/>
            <person name="Submissions S."/>
        </authorList>
    </citation>
    <scope>NUCLEOTIDE SEQUENCE [LARGE SCALE GENOMIC DNA]</scope>
    <source>
        <strain evidence="1 2">DSM 15522</strain>
    </source>
</reference>
<evidence type="ECO:0000313" key="1">
    <source>
        <dbReference type="EMBL" id="SMP18971.1"/>
    </source>
</evidence>
<dbReference type="InterPro" id="IPR005623">
    <property type="entry name" value="Chaperone_NapD_NO3_reduct"/>
</dbReference>
<protein>
    <submittedName>
        <fullName evidence="1">Periplasmic nitrate reductase chaperone NapD</fullName>
    </submittedName>
</protein>
<dbReference type="EMBL" id="FXUB01000006">
    <property type="protein sequence ID" value="SMP18971.1"/>
    <property type="molecule type" value="Genomic_DNA"/>
</dbReference>
<proteinExistence type="predicted"/>
<dbReference type="Pfam" id="PF03927">
    <property type="entry name" value="NapD"/>
    <property type="match status" value="1"/>
</dbReference>
<dbReference type="Proteomes" id="UP001157911">
    <property type="component" value="Unassembled WGS sequence"/>
</dbReference>
<evidence type="ECO:0000313" key="2">
    <source>
        <dbReference type="Proteomes" id="UP001157911"/>
    </source>
</evidence>
<gene>
    <name evidence="1" type="ORF">SAMN06265339_1651</name>
</gene>
<comment type="caution">
    <text evidence="1">The sequence shown here is derived from an EMBL/GenBank/DDBJ whole genome shotgun (WGS) entry which is preliminary data.</text>
</comment>
<accession>A0ABY1NV77</accession>